<comment type="function">
    <text evidence="12">Specifically methylates position 2 of adenine 2503 in 23S rRNA and position 2 of adenine 37 in tRNAs.</text>
</comment>
<feature type="domain" description="Radical SAM core" evidence="13">
    <location>
        <begin position="95"/>
        <end position="325"/>
    </location>
</feature>
<dbReference type="GO" id="GO:0005737">
    <property type="term" value="C:cytoplasm"/>
    <property type="evidence" value="ECO:0007669"/>
    <property type="project" value="UniProtKB-SubCell"/>
</dbReference>
<keyword evidence="4 12" id="KW-0698">rRNA processing</keyword>
<dbReference type="GO" id="GO:0046872">
    <property type="term" value="F:metal ion binding"/>
    <property type="evidence" value="ECO:0007669"/>
    <property type="project" value="UniProtKB-KW"/>
</dbReference>
<dbReference type="Pfam" id="PF04055">
    <property type="entry name" value="Radical_SAM"/>
    <property type="match status" value="1"/>
</dbReference>
<evidence type="ECO:0000256" key="3">
    <source>
        <dbReference type="ARBA" id="ARBA00022490"/>
    </source>
</evidence>
<comment type="catalytic activity">
    <reaction evidence="12">
        <text>adenosine(37) in tRNA + 2 reduced [2Fe-2S]-[ferredoxin] + 2 S-adenosyl-L-methionine = 2-methyladenosine(37) in tRNA + 5'-deoxyadenosine + L-methionine + 2 oxidized [2Fe-2S]-[ferredoxin] + S-adenosyl-L-homocysteine</text>
        <dbReference type="Rhea" id="RHEA:43332"/>
        <dbReference type="Rhea" id="RHEA-COMP:10000"/>
        <dbReference type="Rhea" id="RHEA-COMP:10001"/>
        <dbReference type="Rhea" id="RHEA-COMP:10162"/>
        <dbReference type="Rhea" id="RHEA-COMP:10485"/>
        <dbReference type="ChEBI" id="CHEBI:17319"/>
        <dbReference type="ChEBI" id="CHEBI:33737"/>
        <dbReference type="ChEBI" id="CHEBI:33738"/>
        <dbReference type="ChEBI" id="CHEBI:57844"/>
        <dbReference type="ChEBI" id="CHEBI:57856"/>
        <dbReference type="ChEBI" id="CHEBI:59789"/>
        <dbReference type="ChEBI" id="CHEBI:74411"/>
        <dbReference type="ChEBI" id="CHEBI:74497"/>
        <dbReference type="EC" id="2.1.1.192"/>
    </reaction>
</comment>
<comment type="caution">
    <text evidence="12">Lacks conserved residue(s) required for the propagation of feature annotation.</text>
</comment>
<feature type="binding site" evidence="12">
    <location>
        <position position="188"/>
    </location>
    <ligand>
        <name>S-adenosyl-L-methionine</name>
        <dbReference type="ChEBI" id="CHEBI:59789"/>
    </ligand>
</feature>
<protein>
    <recommendedName>
        <fullName evidence="12">Probable dual-specificity RNA methyltransferase RlmN</fullName>
        <ecNumber evidence="12">2.1.1.192</ecNumber>
    </recommendedName>
    <alternativeName>
        <fullName evidence="12">23S rRNA (adenine(2503)-C(2))-methyltransferase</fullName>
    </alternativeName>
    <alternativeName>
        <fullName evidence="12">23S rRNA m2A2503 methyltransferase</fullName>
    </alternativeName>
    <alternativeName>
        <fullName evidence="12">Ribosomal RNA large subunit methyltransferase N</fullName>
    </alternativeName>
    <alternativeName>
        <fullName evidence="12">tRNA (adenine(37)-C(2))-methyltransferase</fullName>
    </alternativeName>
    <alternativeName>
        <fullName evidence="12">tRNA m2A37 methyltransferase</fullName>
    </alternativeName>
</protein>
<dbReference type="GO" id="GO:0000049">
    <property type="term" value="F:tRNA binding"/>
    <property type="evidence" value="ECO:0007669"/>
    <property type="project" value="UniProtKB-UniRule"/>
</dbReference>
<dbReference type="PANTHER" id="PTHR30544">
    <property type="entry name" value="23S RRNA METHYLTRANSFERASE"/>
    <property type="match status" value="1"/>
</dbReference>
<dbReference type="InterPro" id="IPR040072">
    <property type="entry name" value="Methyltransferase_A"/>
</dbReference>
<comment type="miscellaneous">
    <text evidence="12">Reaction proceeds by a ping-pong mechanism involving intermediate methylation of a conserved cysteine residue.</text>
</comment>
<evidence type="ECO:0000256" key="7">
    <source>
        <dbReference type="ARBA" id="ARBA00022691"/>
    </source>
</evidence>
<dbReference type="SUPFAM" id="SSF102114">
    <property type="entry name" value="Radical SAM enzymes"/>
    <property type="match status" value="1"/>
</dbReference>
<keyword evidence="2 12" id="KW-0004">4Fe-4S</keyword>
<dbReference type="EC" id="2.1.1.192" evidence="12"/>
<dbReference type="InterPro" id="IPR058240">
    <property type="entry name" value="rSAM_sf"/>
</dbReference>
<evidence type="ECO:0000313" key="15">
    <source>
        <dbReference type="Proteomes" id="UP000664218"/>
    </source>
</evidence>
<dbReference type="RefSeq" id="WP_207598234.1">
    <property type="nucleotide sequence ID" value="NZ_JAFNJU010000001.1"/>
</dbReference>
<keyword evidence="6 12" id="KW-0808">Transferase</keyword>
<sequence length="341" mass="38650">MEYIFDYSLDELKAWFKDHGESAFRAKQVFDYLYRGVTEIDEMKNLNTSAREKLKEHFRVTLPKVLDQRVSKDGTVKMLMLLEDQNIIETVIMKYHYGYSVCVSSQIGCKMGCTFCASTKDGMVRNLSAGEILSQVIASSVLVGERISHVVLMGSGEPLDNFDQVMKFLDLIHAKEGLNLSHRNITISTCGLVDKIIELADRKLQITLAISLHETTDEKRRLIMPIANKYSIHDILNSVKYYMSKTGRRVSFEYALVKGSNDGEEDAIALAKLLKGMKIHVNLIPVNTIKEMLYLPSSNEAIQRFRDTLIGHGIEATVRREMGSDIDAACGQLRRSYMENM</sequence>
<dbReference type="InterPro" id="IPR048641">
    <property type="entry name" value="RlmN_N"/>
</dbReference>
<dbReference type="GO" id="GO:0019843">
    <property type="term" value="F:rRNA binding"/>
    <property type="evidence" value="ECO:0007669"/>
    <property type="project" value="UniProtKB-UniRule"/>
</dbReference>
<evidence type="ECO:0000313" key="14">
    <source>
        <dbReference type="EMBL" id="MBO1263726.1"/>
    </source>
</evidence>
<comment type="cofactor">
    <cofactor evidence="12">
        <name>[4Fe-4S] cluster</name>
        <dbReference type="ChEBI" id="CHEBI:49883"/>
    </cofactor>
    <text evidence="12">Binds 1 [4Fe-4S] cluster. The cluster is coordinated with 3 cysteines and an exchangeable S-adenosyl-L-methionine.</text>
</comment>
<keyword evidence="10 12" id="KW-0408">Iron</keyword>
<gene>
    <name evidence="12 14" type="primary">rlmN</name>
    <name evidence="14" type="ORF">J3A84_01545</name>
</gene>
<dbReference type="GO" id="GO:0030488">
    <property type="term" value="P:tRNA methylation"/>
    <property type="evidence" value="ECO:0007669"/>
    <property type="project" value="UniProtKB-UniRule"/>
</dbReference>
<dbReference type="FunFam" id="3.20.20.70:FF:000014">
    <property type="entry name" value="Probable dual-specificity RNA methyltransferase RlmN"/>
    <property type="match status" value="1"/>
</dbReference>
<keyword evidence="7 12" id="KW-0949">S-adenosyl-L-methionine</keyword>
<feature type="binding site" evidence="12">
    <location>
        <begin position="211"/>
        <end position="213"/>
    </location>
    <ligand>
        <name>S-adenosyl-L-methionine</name>
        <dbReference type="ChEBI" id="CHEBI:59789"/>
    </ligand>
</feature>
<feature type="binding site" evidence="12">
    <location>
        <position position="113"/>
    </location>
    <ligand>
        <name>[4Fe-4S] cluster</name>
        <dbReference type="ChEBI" id="CHEBI:49883"/>
        <note>4Fe-4S-S-AdoMet</note>
    </ligand>
</feature>
<keyword evidence="15" id="KW-1185">Reference proteome</keyword>
<dbReference type="PIRSF" id="PIRSF006004">
    <property type="entry name" value="CHP00048"/>
    <property type="match status" value="1"/>
</dbReference>
<evidence type="ECO:0000259" key="13">
    <source>
        <dbReference type="PROSITE" id="PS51918"/>
    </source>
</evidence>
<dbReference type="Gene3D" id="3.20.20.70">
    <property type="entry name" value="Aldolase class I"/>
    <property type="match status" value="1"/>
</dbReference>
<feature type="active site" description="Proton acceptor" evidence="12">
    <location>
        <position position="89"/>
    </location>
</feature>
<keyword evidence="12" id="KW-1015">Disulfide bond</keyword>
<feature type="active site" description="S-methylcysteine intermediate" evidence="12">
    <location>
        <position position="330"/>
    </location>
</feature>
<feature type="binding site" evidence="12">
    <location>
        <begin position="156"/>
        <end position="157"/>
    </location>
    <ligand>
        <name>S-adenosyl-L-methionine</name>
        <dbReference type="ChEBI" id="CHEBI:59789"/>
    </ligand>
</feature>
<evidence type="ECO:0000256" key="2">
    <source>
        <dbReference type="ARBA" id="ARBA00022485"/>
    </source>
</evidence>
<evidence type="ECO:0000256" key="12">
    <source>
        <dbReference type="HAMAP-Rule" id="MF_01849"/>
    </source>
</evidence>
<dbReference type="AlphaFoldDB" id="A0A939H932"/>
<comment type="catalytic activity">
    <reaction evidence="12">
        <text>adenosine(2503) in 23S rRNA + 2 reduced [2Fe-2S]-[ferredoxin] + 2 S-adenosyl-L-methionine = 2-methyladenosine(2503) in 23S rRNA + 5'-deoxyadenosine + L-methionine + 2 oxidized [2Fe-2S]-[ferredoxin] + S-adenosyl-L-homocysteine</text>
        <dbReference type="Rhea" id="RHEA:42916"/>
        <dbReference type="Rhea" id="RHEA-COMP:10000"/>
        <dbReference type="Rhea" id="RHEA-COMP:10001"/>
        <dbReference type="Rhea" id="RHEA-COMP:10152"/>
        <dbReference type="Rhea" id="RHEA-COMP:10282"/>
        <dbReference type="ChEBI" id="CHEBI:17319"/>
        <dbReference type="ChEBI" id="CHEBI:33737"/>
        <dbReference type="ChEBI" id="CHEBI:33738"/>
        <dbReference type="ChEBI" id="CHEBI:57844"/>
        <dbReference type="ChEBI" id="CHEBI:57856"/>
        <dbReference type="ChEBI" id="CHEBI:59789"/>
        <dbReference type="ChEBI" id="CHEBI:74411"/>
        <dbReference type="ChEBI" id="CHEBI:74497"/>
        <dbReference type="EC" id="2.1.1.192"/>
    </reaction>
</comment>
<name>A0A939H932_9CLOT</name>
<dbReference type="Gene3D" id="1.10.150.530">
    <property type="match status" value="1"/>
</dbReference>
<feature type="binding site" evidence="12">
    <location>
        <position position="109"/>
    </location>
    <ligand>
        <name>[4Fe-4S] cluster</name>
        <dbReference type="ChEBI" id="CHEBI:49883"/>
        <note>4Fe-4S-S-AdoMet</note>
    </ligand>
</feature>
<reference evidence="14" key="1">
    <citation type="submission" date="2021-03" db="EMBL/GenBank/DDBJ databases">
        <title>Proteiniclasticum marinus sp. nov., isolated from tidal flat sediment.</title>
        <authorList>
            <person name="Namirimu T."/>
            <person name="Yang J.-A."/>
            <person name="Yang S.-H."/>
            <person name="Kim Y.-J."/>
            <person name="Kwon K.K."/>
        </authorList>
    </citation>
    <scope>NUCLEOTIDE SEQUENCE</scope>
    <source>
        <strain evidence="14">SCR006</strain>
    </source>
</reference>
<comment type="caution">
    <text evidence="14">The sequence shown here is derived from an EMBL/GenBank/DDBJ whole genome shotgun (WGS) entry which is preliminary data.</text>
</comment>
<evidence type="ECO:0000256" key="9">
    <source>
        <dbReference type="ARBA" id="ARBA00022723"/>
    </source>
</evidence>
<feature type="binding site" evidence="12">
    <location>
        <position position="116"/>
    </location>
    <ligand>
        <name>[4Fe-4S] cluster</name>
        <dbReference type="ChEBI" id="CHEBI:49883"/>
        <note>4Fe-4S-S-AdoMet</note>
    </ligand>
</feature>
<dbReference type="GO" id="GO:0070475">
    <property type="term" value="P:rRNA base methylation"/>
    <property type="evidence" value="ECO:0007669"/>
    <property type="project" value="UniProtKB-UniRule"/>
</dbReference>
<dbReference type="Proteomes" id="UP000664218">
    <property type="component" value="Unassembled WGS sequence"/>
</dbReference>
<keyword evidence="5 12" id="KW-0489">Methyltransferase</keyword>
<keyword evidence="8 12" id="KW-0819">tRNA processing</keyword>
<dbReference type="Pfam" id="PF21016">
    <property type="entry name" value="RlmN_N"/>
    <property type="match status" value="1"/>
</dbReference>
<dbReference type="InterPro" id="IPR027492">
    <property type="entry name" value="RNA_MTrfase_RlmN"/>
</dbReference>
<dbReference type="InterPro" id="IPR007197">
    <property type="entry name" value="rSAM"/>
</dbReference>
<dbReference type="SFLD" id="SFLDS00029">
    <property type="entry name" value="Radical_SAM"/>
    <property type="match status" value="1"/>
</dbReference>
<dbReference type="GO" id="GO:0051539">
    <property type="term" value="F:4 iron, 4 sulfur cluster binding"/>
    <property type="evidence" value="ECO:0007669"/>
    <property type="project" value="UniProtKB-UniRule"/>
</dbReference>
<keyword evidence="11 12" id="KW-0411">Iron-sulfur</keyword>
<feature type="binding site" evidence="12">
    <location>
        <position position="287"/>
    </location>
    <ligand>
        <name>S-adenosyl-L-methionine</name>
        <dbReference type="ChEBI" id="CHEBI:59789"/>
    </ligand>
</feature>
<dbReference type="InterPro" id="IPR013785">
    <property type="entry name" value="Aldolase_TIM"/>
</dbReference>
<dbReference type="PANTHER" id="PTHR30544:SF5">
    <property type="entry name" value="RADICAL SAM CORE DOMAIN-CONTAINING PROTEIN"/>
    <property type="match status" value="1"/>
</dbReference>
<proteinExistence type="inferred from homology"/>
<dbReference type="NCBIfam" id="TIGR00048">
    <property type="entry name" value="rRNA_mod_RlmN"/>
    <property type="match status" value="1"/>
</dbReference>
<dbReference type="PROSITE" id="PS51918">
    <property type="entry name" value="RADICAL_SAM"/>
    <property type="match status" value="1"/>
</dbReference>
<dbReference type="InterPro" id="IPR004383">
    <property type="entry name" value="rRNA_lsu_MTrfase_RlmN/Cfr"/>
</dbReference>
<evidence type="ECO:0000256" key="1">
    <source>
        <dbReference type="ARBA" id="ARBA00004496"/>
    </source>
</evidence>
<dbReference type="EMBL" id="JAFNJU010000001">
    <property type="protein sequence ID" value="MBO1263726.1"/>
    <property type="molecule type" value="Genomic_DNA"/>
</dbReference>
<dbReference type="GO" id="GO:0002935">
    <property type="term" value="F:tRNA (adenine(37)-C2)-methyltransferase activity"/>
    <property type="evidence" value="ECO:0007669"/>
    <property type="project" value="UniProtKB-UniRule"/>
</dbReference>
<dbReference type="HAMAP" id="MF_01849">
    <property type="entry name" value="RNA_methyltr_RlmN"/>
    <property type="match status" value="1"/>
</dbReference>
<evidence type="ECO:0000256" key="5">
    <source>
        <dbReference type="ARBA" id="ARBA00022603"/>
    </source>
</evidence>
<evidence type="ECO:0000256" key="10">
    <source>
        <dbReference type="ARBA" id="ARBA00023004"/>
    </source>
</evidence>
<dbReference type="SFLD" id="SFLDF00275">
    <property type="entry name" value="adenosine_C2_methyltransferase"/>
    <property type="match status" value="1"/>
</dbReference>
<organism evidence="14 15">
    <name type="scientific">Proteiniclasticum aestuarii</name>
    <dbReference type="NCBI Taxonomy" id="2817862"/>
    <lineage>
        <taxon>Bacteria</taxon>
        <taxon>Bacillati</taxon>
        <taxon>Bacillota</taxon>
        <taxon>Clostridia</taxon>
        <taxon>Eubacteriales</taxon>
        <taxon>Clostridiaceae</taxon>
        <taxon>Proteiniclasticum</taxon>
    </lineage>
</organism>
<dbReference type="SFLD" id="SFLDG01062">
    <property type="entry name" value="methyltransferase_(Class_A)"/>
    <property type="match status" value="1"/>
</dbReference>
<evidence type="ECO:0000256" key="11">
    <source>
        <dbReference type="ARBA" id="ARBA00023014"/>
    </source>
</evidence>
<comment type="similarity">
    <text evidence="12">Belongs to the radical SAM superfamily. RlmN family.</text>
</comment>
<dbReference type="GO" id="GO:0070040">
    <property type="term" value="F:rRNA (adenine(2503)-C2-)-methyltransferase activity"/>
    <property type="evidence" value="ECO:0007669"/>
    <property type="project" value="UniProtKB-UniRule"/>
</dbReference>
<keyword evidence="9 12" id="KW-0479">Metal-binding</keyword>
<evidence type="ECO:0000256" key="8">
    <source>
        <dbReference type="ARBA" id="ARBA00022694"/>
    </source>
</evidence>
<accession>A0A939H932</accession>
<keyword evidence="3 12" id="KW-0963">Cytoplasm</keyword>
<evidence type="ECO:0000256" key="4">
    <source>
        <dbReference type="ARBA" id="ARBA00022552"/>
    </source>
</evidence>
<evidence type="ECO:0000256" key="6">
    <source>
        <dbReference type="ARBA" id="ARBA00022679"/>
    </source>
</evidence>
<comment type="subcellular location">
    <subcellularLocation>
        <location evidence="1 12">Cytoplasm</location>
    </subcellularLocation>
</comment>